<feature type="chain" id="PRO_5020237221" evidence="1">
    <location>
        <begin position="19"/>
        <end position="104"/>
    </location>
</feature>
<name>A0A4U5NC94_STECR</name>
<dbReference type="AlphaFoldDB" id="A0A4U5NC94"/>
<keyword evidence="1" id="KW-0732">Signal</keyword>
<reference evidence="2 3" key="1">
    <citation type="journal article" date="2015" name="Genome Biol.">
        <title>Comparative genomics of Steinernema reveals deeply conserved gene regulatory networks.</title>
        <authorList>
            <person name="Dillman A.R."/>
            <person name="Macchietto M."/>
            <person name="Porter C.F."/>
            <person name="Rogers A."/>
            <person name="Williams B."/>
            <person name="Antoshechkin I."/>
            <person name="Lee M.M."/>
            <person name="Goodwin Z."/>
            <person name="Lu X."/>
            <person name="Lewis E.E."/>
            <person name="Goodrich-Blair H."/>
            <person name="Stock S.P."/>
            <person name="Adams B.J."/>
            <person name="Sternberg P.W."/>
            <person name="Mortazavi A."/>
        </authorList>
    </citation>
    <scope>NUCLEOTIDE SEQUENCE [LARGE SCALE GENOMIC DNA]</scope>
    <source>
        <strain evidence="2 3">ALL</strain>
    </source>
</reference>
<comment type="caution">
    <text evidence="2">The sequence shown here is derived from an EMBL/GenBank/DDBJ whole genome shotgun (WGS) entry which is preliminary data.</text>
</comment>
<reference evidence="2 3" key="2">
    <citation type="journal article" date="2019" name="G3 (Bethesda)">
        <title>Hybrid Assembly of the Genome of the Entomopathogenic Nematode Steinernema carpocapsae Identifies the X-Chromosome.</title>
        <authorList>
            <person name="Serra L."/>
            <person name="Macchietto M."/>
            <person name="Macias-Munoz A."/>
            <person name="McGill C.J."/>
            <person name="Rodriguez I.M."/>
            <person name="Rodriguez B."/>
            <person name="Murad R."/>
            <person name="Mortazavi A."/>
        </authorList>
    </citation>
    <scope>NUCLEOTIDE SEQUENCE [LARGE SCALE GENOMIC DNA]</scope>
    <source>
        <strain evidence="2 3">ALL</strain>
    </source>
</reference>
<dbReference type="EMBL" id="AZBU02000004">
    <property type="protein sequence ID" value="TKR80254.1"/>
    <property type="molecule type" value="Genomic_DNA"/>
</dbReference>
<proteinExistence type="predicted"/>
<evidence type="ECO:0000256" key="1">
    <source>
        <dbReference type="SAM" id="SignalP"/>
    </source>
</evidence>
<dbReference type="Proteomes" id="UP000298663">
    <property type="component" value="Unassembled WGS sequence"/>
</dbReference>
<evidence type="ECO:0000313" key="3">
    <source>
        <dbReference type="Proteomes" id="UP000298663"/>
    </source>
</evidence>
<organism evidence="2 3">
    <name type="scientific">Steinernema carpocapsae</name>
    <name type="common">Entomopathogenic nematode</name>
    <dbReference type="NCBI Taxonomy" id="34508"/>
    <lineage>
        <taxon>Eukaryota</taxon>
        <taxon>Metazoa</taxon>
        <taxon>Ecdysozoa</taxon>
        <taxon>Nematoda</taxon>
        <taxon>Chromadorea</taxon>
        <taxon>Rhabditida</taxon>
        <taxon>Tylenchina</taxon>
        <taxon>Panagrolaimomorpha</taxon>
        <taxon>Strongyloidoidea</taxon>
        <taxon>Steinernematidae</taxon>
        <taxon>Steinernema</taxon>
    </lineage>
</organism>
<keyword evidence="3" id="KW-1185">Reference proteome</keyword>
<evidence type="ECO:0000313" key="2">
    <source>
        <dbReference type="EMBL" id="TKR80254.1"/>
    </source>
</evidence>
<sequence length="104" mass="11089">MLSLIIFTFALAAPAIFAASGNEEVYRMPEEEVLKLGELLEDSFDSSQNTNFDNTNNPSRPTCGLVSAAKTFCSPSNSARSTARPTVTCSSARVASRELPRAAA</sequence>
<protein>
    <submittedName>
        <fullName evidence="2">Uncharacterized protein</fullName>
    </submittedName>
</protein>
<feature type="signal peptide" evidence="1">
    <location>
        <begin position="1"/>
        <end position="18"/>
    </location>
</feature>
<gene>
    <name evidence="2" type="ORF">L596_014356</name>
</gene>
<accession>A0A4U5NC94</accession>